<dbReference type="NCBIfam" id="NF047790">
    <property type="entry name" value="tRNAmsioHdxaseMiaE"/>
    <property type="match status" value="1"/>
</dbReference>
<gene>
    <name evidence="1" type="ORF">JCM19231_4554</name>
</gene>
<evidence type="ECO:0000313" key="1">
    <source>
        <dbReference type="EMBL" id="GAM54818.1"/>
    </source>
</evidence>
<dbReference type="Gene3D" id="1.20.1260.10">
    <property type="match status" value="1"/>
</dbReference>
<dbReference type="InterPro" id="IPR009078">
    <property type="entry name" value="Ferritin-like_SF"/>
</dbReference>
<dbReference type="AlphaFoldDB" id="A0A0B8NUL4"/>
<dbReference type="PANTHER" id="PTHR42637">
    <property type="entry name" value="TRNA-(MS[2]IO[6]A)-HYDROXYLASE"/>
    <property type="match status" value="1"/>
</dbReference>
<evidence type="ECO:0000313" key="2">
    <source>
        <dbReference type="Proteomes" id="UP000031671"/>
    </source>
</evidence>
<sequence>MYQELLTPIKQFLNCETPQAWIDEAQKEQRLSTVLIDHLLCELKAAQSAMFLIRKYAADTDSKQQLLKWFQPYEDFAYRGVGDLNSLKGKSNISKAIIAKSDSPYSQSLIDKMVLLIKEELHHFYQVLEIMDSRGIEYHNVSAGRYAKGLIKHITTHEPQTLIDKLIVGAFIEARSCERFAALAPYMDEDISNFYISLLRSEARHYQDYLTLAEEVAGGSIEERVAHFAKVEAELISTPDEEFKFHSGIPA</sequence>
<dbReference type="GO" id="GO:0006400">
    <property type="term" value="P:tRNA modification"/>
    <property type="evidence" value="ECO:0007669"/>
    <property type="project" value="InterPro"/>
</dbReference>
<dbReference type="InterPro" id="IPR010386">
    <property type="entry name" value="tRNA-Hydrxlase_MiaE"/>
</dbReference>
<protein>
    <submittedName>
        <fullName evidence="1">tRNA-(Ms(2)io(6)A)-hydroxylase</fullName>
    </submittedName>
</protein>
<name>A0A0B8NUL4_9VIBR</name>
<keyword evidence="2" id="KW-1185">Reference proteome</keyword>
<dbReference type="Pfam" id="PF06175">
    <property type="entry name" value="MiaE"/>
    <property type="match status" value="1"/>
</dbReference>
<dbReference type="InterPro" id="IPR012347">
    <property type="entry name" value="Ferritin-like"/>
</dbReference>
<dbReference type="PANTHER" id="PTHR42637:SF1">
    <property type="entry name" value="TRNA 2-(METHYLSULFANYL)-N(6)-ISOPENTENYLADENOSINE(37) HYDROXYLASE"/>
    <property type="match status" value="1"/>
</dbReference>
<dbReference type="SUPFAM" id="SSF47240">
    <property type="entry name" value="Ferritin-like"/>
    <property type="match status" value="1"/>
</dbReference>
<comment type="caution">
    <text evidence="1">The sequence shown here is derived from an EMBL/GenBank/DDBJ whole genome shotgun (WGS) entry which is preliminary data.</text>
</comment>
<proteinExistence type="predicted"/>
<dbReference type="RefSeq" id="WP_261833446.1">
    <property type="nucleotide sequence ID" value="NZ_AP024881.1"/>
</dbReference>
<reference evidence="1 2" key="1">
    <citation type="submission" date="2015-01" db="EMBL/GenBank/DDBJ databases">
        <title>Vibrio sp. C1 JCM 19231 whole genome shotgun sequence.</title>
        <authorList>
            <person name="Sawabe T."/>
            <person name="Meirelles P."/>
            <person name="Feng G."/>
            <person name="Sayaka M."/>
            <person name="Hattori M."/>
            <person name="Ohkuma M."/>
        </authorList>
    </citation>
    <scope>NUCLEOTIDE SEQUENCE [LARGE SCALE GENOMIC DNA]</scope>
    <source>
        <strain evidence="2">JCM 19231</strain>
    </source>
</reference>
<accession>A0A0B8NUL4</accession>
<reference evidence="1 2" key="2">
    <citation type="submission" date="2015-01" db="EMBL/GenBank/DDBJ databases">
        <authorList>
            <consortium name="NBRP consortium"/>
            <person name="Sawabe T."/>
            <person name="Meirelles P."/>
            <person name="Feng G."/>
            <person name="Sayaka M."/>
            <person name="Hattori M."/>
            <person name="Ohkuma M."/>
        </authorList>
    </citation>
    <scope>NUCLEOTIDE SEQUENCE [LARGE SCALE GENOMIC DNA]</scope>
    <source>
        <strain evidence="2">JCM 19231</strain>
    </source>
</reference>
<dbReference type="GO" id="GO:0045301">
    <property type="term" value="F:tRNA 2-(methylsulfanyl)-N(6)-isopentenyladenosine(37) hydroxylase activity"/>
    <property type="evidence" value="ECO:0007669"/>
    <property type="project" value="InterPro"/>
</dbReference>
<organism evidence="1 2">
    <name type="scientific">Vibrio ishigakensis</name>
    <dbReference type="NCBI Taxonomy" id="1481914"/>
    <lineage>
        <taxon>Bacteria</taxon>
        <taxon>Pseudomonadati</taxon>
        <taxon>Pseudomonadota</taxon>
        <taxon>Gammaproteobacteria</taxon>
        <taxon>Vibrionales</taxon>
        <taxon>Vibrionaceae</taxon>
        <taxon>Vibrio</taxon>
    </lineage>
</organism>
<dbReference type="PIRSF" id="PIRSF020736">
    <property type="entry name" value="MiaE"/>
    <property type="match status" value="1"/>
</dbReference>
<dbReference type="CDD" id="cd07910">
    <property type="entry name" value="MiaE"/>
    <property type="match status" value="1"/>
</dbReference>
<dbReference type="Proteomes" id="UP000031671">
    <property type="component" value="Unassembled WGS sequence"/>
</dbReference>
<dbReference type="EMBL" id="BBRZ01000007">
    <property type="protein sequence ID" value="GAM54818.1"/>
    <property type="molecule type" value="Genomic_DNA"/>
</dbReference>